<feature type="domain" description="Cadherin" evidence="12">
    <location>
        <begin position="325"/>
        <end position="394"/>
    </location>
</feature>
<dbReference type="GeneID" id="113571908"/>
<feature type="domain" description="Cadherin" evidence="12">
    <location>
        <begin position="49"/>
        <end position="127"/>
    </location>
</feature>
<feature type="domain" description="Cadherin" evidence="12">
    <location>
        <begin position="395"/>
        <end position="503"/>
    </location>
</feature>
<evidence type="ECO:0000256" key="10">
    <source>
        <dbReference type="SAM" id="Phobius"/>
    </source>
</evidence>
<dbReference type="PANTHER" id="PTHR24027:SF419">
    <property type="entry name" value="CADHERIN-17"/>
    <property type="match status" value="1"/>
</dbReference>
<keyword evidence="6 10" id="KW-0472">Membrane</keyword>
<dbReference type="FunFam" id="2.60.40.60:FF:000019">
    <property type="entry name" value="Cadherin 2"/>
    <property type="match status" value="1"/>
</dbReference>
<evidence type="ECO:0000256" key="7">
    <source>
        <dbReference type="ARBA" id="ARBA00023180"/>
    </source>
</evidence>
<dbReference type="CDD" id="cd11304">
    <property type="entry name" value="Cadherin_repeat"/>
    <property type="match status" value="6"/>
</dbReference>
<dbReference type="RefSeq" id="XP_035381797.1">
    <property type="nucleotide sequence ID" value="XM_035525904.1"/>
</dbReference>
<dbReference type="GO" id="GO:0034332">
    <property type="term" value="P:adherens junction organization"/>
    <property type="evidence" value="ECO:0007669"/>
    <property type="project" value="TreeGrafter"/>
</dbReference>
<evidence type="ECO:0000256" key="9">
    <source>
        <dbReference type="SAM" id="MobiDB-lite"/>
    </source>
</evidence>
<dbReference type="InterPro" id="IPR015919">
    <property type="entry name" value="Cadherin-like_sf"/>
</dbReference>
<feature type="domain" description="Cadherin" evidence="12">
    <location>
        <begin position="621"/>
        <end position="721"/>
    </location>
</feature>
<keyword evidence="11" id="KW-0732">Signal</keyword>
<sequence>MMANRHRLLLVLLISCAYGAGLEDKKGVLGKSPGVLLVPEASPVPFAIYQFTSMVEGVSSYRVSGETHGRISMSKDGWLYLEEPLEWSPGKTHELTIEALSDDDDVLDGPHTVVLHVVDINNNPPVFDQSQYSGSLREHTPAGIPFVRVFATDSDDADTPNAQLRYSIDSQIPNPAESLYFTINSETGDISTTEEGAAFLKARTGVVYSRGEIRGSTEVLKRKFDEFCFPRNNVSLEENPFFTCVQHAESRQLNAIQDPDYTLIVRVEDLGGGAPNALSSTTRVNIVITQNFWVSPGPISIKENLKAEYPMLIATVRSNDPSALYRLVQKEKVIPFPFTISDHGEIHVTGPLDREQKDMYILVVIAENEEQVELDVPMEIPILVEDENDNMPQCLEAESVLEVQENEVVGSLVGELQVHDADQENTLNSLLDFTLLSQTPAVPSAAMFSVDQARGTIQVANHNFRRSEVPEYRLRIAVSDRVHRTECDVIIKIIDLNNEVPIFERNDYGRYSVPELAELGTTLLRVNATDADDPGTGSSRVEYHITAGDPNGVFAIEVDEATGEGRLYIAQPLDYEVQSIYELQIDARNPEPLIQGVEYDARSTAVAVIELVDVDEPPVFNVDILNINVPENLTVGTAILTVDAKDPEGQKIMFKLEGDDHGWLEVDADSGELRTKAALDRELAEHLTVRVIVYETEGQNQAMEKEVSIHLTDVNDNFPKLQQSKGFICVKKPEPLLLTAEDADGPAFGEPFTFTLPTAHKSPNWEIAPVDGTSAKLSLKKKPSRDHTYMIPINVKDSAGMGVTQKIEVRVCNCTELGYCYVEPQSHAWKYGTSTTIGILGGVVGFIILFLIFVIYRTKKKDKKRKQTSPADGEASVMLPHHT</sequence>
<dbReference type="GO" id="GO:0044331">
    <property type="term" value="P:cell-cell adhesion mediated by cadherin"/>
    <property type="evidence" value="ECO:0007669"/>
    <property type="project" value="TreeGrafter"/>
</dbReference>
<dbReference type="GO" id="GO:0005912">
    <property type="term" value="C:adherens junction"/>
    <property type="evidence" value="ECO:0007669"/>
    <property type="project" value="TreeGrafter"/>
</dbReference>
<feature type="domain" description="Cadherin" evidence="12">
    <location>
        <begin position="512"/>
        <end position="620"/>
    </location>
</feature>
<evidence type="ECO:0000256" key="4">
    <source>
        <dbReference type="ARBA" id="ARBA00022837"/>
    </source>
</evidence>
<keyword evidence="4 8" id="KW-0106">Calcium</keyword>
<dbReference type="InterPro" id="IPR020894">
    <property type="entry name" value="Cadherin_CS"/>
</dbReference>
<dbReference type="GO" id="GO:0007156">
    <property type="term" value="P:homophilic cell adhesion via plasma membrane adhesion molecules"/>
    <property type="evidence" value="ECO:0007669"/>
    <property type="project" value="InterPro"/>
</dbReference>
<dbReference type="GO" id="GO:0016477">
    <property type="term" value="P:cell migration"/>
    <property type="evidence" value="ECO:0007669"/>
    <property type="project" value="TreeGrafter"/>
</dbReference>
<evidence type="ECO:0000256" key="3">
    <source>
        <dbReference type="ARBA" id="ARBA00022737"/>
    </source>
</evidence>
<gene>
    <name evidence="13" type="primary">CDH17</name>
</gene>
<feature type="domain" description="Cadherin" evidence="12">
    <location>
        <begin position="738"/>
        <end position="826"/>
    </location>
</feature>
<keyword evidence="2" id="KW-1003">Cell membrane</keyword>
<dbReference type="Proteomes" id="UP000314983">
    <property type="component" value="Chromosome 5"/>
</dbReference>
<dbReference type="Pfam" id="PF00028">
    <property type="entry name" value="Cadherin"/>
    <property type="match status" value="4"/>
</dbReference>
<dbReference type="InterPro" id="IPR002126">
    <property type="entry name" value="Cadherin-like_dom"/>
</dbReference>
<evidence type="ECO:0000256" key="11">
    <source>
        <dbReference type="SAM" id="SignalP"/>
    </source>
</evidence>
<proteinExistence type="predicted"/>
<dbReference type="SUPFAM" id="SSF49313">
    <property type="entry name" value="Cadherin-like"/>
    <property type="match status" value="7"/>
</dbReference>
<dbReference type="GO" id="GO:0016339">
    <property type="term" value="P:calcium-dependent cell-cell adhesion via plasma membrane cell adhesion molecules"/>
    <property type="evidence" value="ECO:0007669"/>
    <property type="project" value="TreeGrafter"/>
</dbReference>
<reference evidence="14" key="1">
    <citation type="journal article" date="2014" name="Science">
        <title>Nonhuman genetics. Genomic basis for the convergent evolution of electric organs.</title>
        <authorList>
            <person name="Gallant J.R."/>
            <person name="Traeger L.L."/>
            <person name="Volkening J.D."/>
            <person name="Moffett H."/>
            <person name="Chen P.H."/>
            <person name="Novina C.D."/>
            <person name="Phillips G.N.Jr."/>
            <person name="Anand R."/>
            <person name="Wells G.B."/>
            <person name="Pinch M."/>
            <person name="Guth R."/>
            <person name="Unguez G.A."/>
            <person name="Albert J.S."/>
            <person name="Zakon H.H."/>
            <person name="Samanta M.P."/>
            <person name="Sussman M.R."/>
        </authorList>
    </citation>
    <scope>NUCLEOTIDE SEQUENCE [LARGE SCALE GENOMIC DNA]</scope>
</reference>
<keyword evidence="5" id="KW-0130">Cell adhesion</keyword>
<dbReference type="GO" id="GO:0000902">
    <property type="term" value="P:cell morphogenesis"/>
    <property type="evidence" value="ECO:0007669"/>
    <property type="project" value="TreeGrafter"/>
</dbReference>
<keyword evidence="3" id="KW-0677">Repeat</keyword>
<name>A0A4W4GYM3_ELEEL</name>
<keyword evidence="7" id="KW-0325">Glycoprotein</keyword>
<evidence type="ECO:0000313" key="14">
    <source>
        <dbReference type="Proteomes" id="UP000314983"/>
    </source>
</evidence>
<feature type="transmembrane region" description="Helical" evidence="10">
    <location>
        <begin position="837"/>
        <end position="856"/>
    </location>
</feature>
<dbReference type="STRING" id="8005.ENSEEEP00000042772"/>
<dbReference type="PRINTS" id="PR00205">
    <property type="entry name" value="CADHERIN"/>
</dbReference>
<evidence type="ECO:0000256" key="1">
    <source>
        <dbReference type="ARBA" id="ARBA00004236"/>
    </source>
</evidence>
<keyword evidence="10" id="KW-1133">Transmembrane helix</keyword>
<dbReference type="Ensembl" id="ENSEEET00000043259.2">
    <property type="protein sequence ID" value="ENSEEEP00000042772.2"/>
    <property type="gene ID" value="ENSEEEG00000020180.2"/>
</dbReference>
<protein>
    <recommendedName>
        <fullName evidence="12">Cadherin domain-containing protein</fullName>
    </recommendedName>
</protein>
<dbReference type="GO" id="GO:0008013">
    <property type="term" value="F:beta-catenin binding"/>
    <property type="evidence" value="ECO:0007669"/>
    <property type="project" value="TreeGrafter"/>
</dbReference>
<dbReference type="AlphaFoldDB" id="A0A4W4GYM3"/>
<evidence type="ECO:0000313" key="13">
    <source>
        <dbReference type="Ensembl" id="ENSEEEP00000042772.2"/>
    </source>
</evidence>
<dbReference type="PANTHER" id="PTHR24027">
    <property type="entry name" value="CADHERIN-23"/>
    <property type="match status" value="1"/>
</dbReference>
<organism evidence="13 14">
    <name type="scientific">Electrophorus electricus</name>
    <name type="common">Electric eel</name>
    <name type="synonym">Gymnotus electricus</name>
    <dbReference type="NCBI Taxonomy" id="8005"/>
    <lineage>
        <taxon>Eukaryota</taxon>
        <taxon>Metazoa</taxon>
        <taxon>Chordata</taxon>
        <taxon>Craniata</taxon>
        <taxon>Vertebrata</taxon>
        <taxon>Euteleostomi</taxon>
        <taxon>Actinopterygii</taxon>
        <taxon>Neopterygii</taxon>
        <taxon>Teleostei</taxon>
        <taxon>Ostariophysi</taxon>
        <taxon>Gymnotiformes</taxon>
        <taxon>Gymnotoidei</taxon>
        <taxon>Gymnotidae</taxon>
        <taxon>Electrophorus</taxon>
    </lineage>
</organism>
<evidence type="ECO:0000259" key="12">
    <source>
        <dbReference type="PROSITE" id="PS50268"/>
    </source>
</evidence>
<dbReference type="PROSITE" id="PS50268">
    <property type="entry name" value="CADHERIN_2"/>
    <property type="match status" value="7"/>
</dbReference>
<feature type="domain" description="Cadherin" evidence="12">
    <location>
        <begin position="128"/>
        <end position="300"/>
    </location>
</feature>
<dbReference type="SMART" id="SM00112">
    <property type="entry name" value="CA"/>
    <property type="match status" value="7"/>
</dbReference>
<dbReference type="OMA" id="DVNNEMP"/>
<reference evidence="13" key="5">
    <citation type="submission" date="2025-09" db="UniProtKB">
        <authorList>
            <consortium name="Ensembl"/>
        </authorList>
    </citation>
    <scope>IDENTIFICATION</scope>
</reference>
<dbReference type="GeneTree" id="ENSGT00940000157655"/>
<dbReference type="Gene3D" id="2.60.40.60">
    <property type="entry name" value="Cadherins"/>
    <property type="match status" value="7"/>
</dbReference>
<dbReference type="GO" id="GO:0005509">
    <property type="term" value="F:calcium ion binding"/>
    <property type="evidence" value="ECO:0007669"/>
    <property type="project" value="UniProtKB-UniRule"/>
</dbReference>
<dbReference type="GO" id="GO:0016342">
    <property type="term" value="C:catenin complex"/>
    <property type="evidence" value="ECO:0007669"/>
    <property type="project" value="TreeGrafter"/>
</dbReference>
<feature type="region of interest" description="Disordered" evidence="9">
    <location>
        <begin position="864"/>
        <end position="883"/>
    </location>
</feature>
<feature type="signal peptide" evidence="11">
    <location>
        <begin position="1"/>
        <end position="19"/>
    </location>
</feature>
<accession>A0A4W4GYM3</accession>
<evidence type="ECO:0000256" key="6">
    <source>
        <dbReference type="ARBA" id="ARBA00023136"/>
    </source>
</evidence>
<comment type="subcellular location">
    <subcellularLocation>
        <location evidence="1">Cell membrane</location>
    </subcellularLocation>
</comment>
<dbReference type="GO" id="GO:0007043">
    <property type="term" value="P:cell-cell junction assembly"/>
    <property type="evidence" value="ECO:0007669"/>
    <property type="project" value="TreeGrafter"/>
</dbReference>
<evidence type="ECO:0000256" key="5">
    <source>
        <dbReference type="ARBA" id="ARBA00022889"/>
    </source>
</evidence>
<dbReference type="GO" id="GO:0045296">
    <property type="term" value="F:cadherin binding"/>
    <property type="evidence" value="ECO:0007669"/>
    <property type="project" value="TreeGrafter"/>
</dbReference>
<reference evidence="13" key="4">
    <citation type="submission" date="2025-08" db="UniProtKB">
        <authorList>
            <consortium name="Ensembl"/>
        </authorList>
    </citation>
    <scope>IDENTIFICATION</scope>
</reference>
<keyword evidence="10" id="KW-0812">Transmembrane</keyword>
<reference evidence="13" key="3">
    <citation type="submission" date="2020-05" db="EMBL/GenBank/DDBJ databases">
        <title>Electrophorus electricus (electric eel) genome, fEleEle1, primary haplotype.</title>
        <authorList>
            <person name="Myers G."/>
            <person name="Meyer A."/>
            <person name="Fedrigo O."/>
            <person name="Formenti G."/>
            <person name="Rhie A."/>
            <person name="Tracey A."/>
            <person name="Sims Y."/>
            <person name="Jarvis E.D."/>
        </authorList>
    </citation>
    <scope>NUCLEOTIDE SEQUENCE [LARGE SCALE GENOMIC DNA]</scope>
</reference>
<feature type="chain" id="PRO_5044285770" description="Cadherin domain-containing protein" evidence="11">
    <location>
        <begin position="20"/>
        <end position="883"/>
    </location>
</feature>
<dbReference type="InterPro" id="IPR039808">
    <property type="entry name" value="Cadherin"/>
</dbReference>
<keyword evidence="14" id="KW-1185">Reference proteome</keyword>
<reference evidence="14" key="2">
    <citation type="journal article" date="2017" name="Sci. Adv.">
        <title>A tail of two voltages: Proteomic comparison of the three electric organs of the electric eel.</title>
        <authorList>
            <person name="Traeger L.L."/>
            <person name="Sabat G."/>
            <person name="Barrett-Wilt G.A."/>
            <person name="Wells G.B."/>
            <person name="Sussman M.R."/>
        </authorList>
    </citation>
    <scope>NUCLEOTIDE SEQUENCE [LARGE SCALE GENOMIC DNA]</scope>
</reference>
<evidence type="ECO:0000256" key="8">
    <source>
        <dbReference type="PROSITE-ProRule" id="PRU00043"/>
    </source>
</evidence>
<dbReference type="PROSITE" id="PS00232">
    <property type="entry name" value="CADHERIN_1"/>
    <property type="match status" value="1"/>
</dbReference>
<evidence type="ECO:0000256" key="2">
    <source>
        <dbReference type="ARBA" id="ARBA00022475"/>
    </source>
</evidence>